<comment type="caution">
    <text evidence="1">The sequence shown here is derived from an EMBL/GenBank/DDBJ whole genome shotgun (WGS) entry which is preliminary data.</text>
</comment>
<gene>
    <name evidence="1" type="ORF">Q4Q39_13795</name>
</gene>
<sequence>MRKYLNRNNLAAFLYCMHELEKSQKTQELLQDKEFERTLRRFLEVERTILTVDLVDLEKDKERVFELKSLEKVVHFISEEKYFETYIKNNKKDINDYYKKLKITEEYIDHLFNKYFITSTNNPPVNCEQPSNHLKPKTEPNNNSLKIALVDIKEYQMEGSISKDELVTDILKTNIEEVYIESNRNIIINHYSYSDYKKIKDDNINYDLIIKGRSSYVDNERISRIQFQATRKNSDLETDYNKNIDSIYKIDKFCFLGEGKLPANINFITKWVLALDYYFKEELTKCLPLVLELENMLSADKQDTFKEIDIGHVEVQFLKAVIFMLQDQQYDALEIFKVIEANHINYLKNNSHILSKLHHNIGILEKVKGNLKVAVKHFENAISSKENQWQSYWELARIAAYKKKKENTDNIIIKKDYQYYYTKAFEYSGLNHIKEELELIIKNDFKIINTIKDYINETSINRNNKDIVIKGKE</sequence>
<keyword evidence="2" id="KW-1185">Reference proteome</keyword>
<proteinExistence type="predicted"/>
<dbReference type="SUPFAM" id="SSF48452">
    <property type="entry name" value="TPR-like"/>
    <property type="match status" value="1"/>
</dbReference>
<evidence type="ECO:0008006" key="3">
    <source>
        <dbReference type="Google" id="ProtNLM"/>
    </source>
</evidence>
<evidence type="ECO:0000313" key="2">
    <source>
        <dbReference type="Proteomes" id="UP001176891"/>
    </source>
</evidence>
<reference evidence="1" key="1">
    <citation type="submission" date="2023-07" db="EMBL/GenBank/DDBJ databases">
        <title>Two novel species in the genus Flavivirga.</title>
        <authorList>
            <person name="Kwon K."/>
        </authorList>
    </citation>
    <scope>NUCLEOTIDE SEQUENCE</scope>
    <source>
        <strain evidence="1">KACC 14157</strain>
    </source>
</reference>
<protein>
    <recommendedName>
        <fullName evidence="3">Tetratricopeptide repeat protein</fullName>
    </recommendedName>
</protein>
<dbReference type="EMBL" id="JAUOEM010000004">
    <property type="protein sequence ID" value="MDO5988481.1"/>
    <property type="molecule type" value="Genomic_DNA"/>
</dbReference>
<dbReference type="Gene3D" id="1.25.40.10">
    <property type="entry name" value="Tetratricopeptide repeat domain"/>
    <property type="match status" value="1"/>
</dbReference>
<accession>A0ABT8X3E0</accession>
<organism evidence="1 2">
    <name type="scientific">Flavivirga amylovorans</name>
    <dbReference type="NCBI Taxonomy" id="870486"/>
    <lineage>
        <taxon>Bacteria</taxon>
        <taxon>Pseudomonadati</taxon>
        <taxon>Bacteroidota</taxon>
        <taxon>Flavobacteriia</taxon>
        <taxon>Flavobacteriales</taxon>
        <taxon>Flavobacteriaceae</taxon>
        <taxon>Flavivirga</taxon>
    </lineage>
</organism>
<name>A0ABT8X3E0_9FLAO</name>
<evidence type="ECO:0000313" key="1">
    <source>
        <dbReference type="EMBL" id="MDO5988481.1"/>
    </source>
</evidence>
<dbReference type="RefSeq" id="WP_303283095.1">
    <property type="nucleotide sequence ID" value="NZ_BAABCZ010000009.1"/>
</dbReference>
<dbReference type="InterPro" id="IPR011990">
    <property type="entry name" value="TPR-like_helical_dom_sf"/>
</dbReference>
<dbReference type="Proteomes" id="UP001176891">
    <property type="component" value="Unassembled WGS sequence"/>
</dbReference>